<evidence type="ECO:0000313" key="1">
    <source>
        <dbReference type="EMBL" id="LAA27790.1"/>
    </source>
</evidence>
<reference evidence="1" key="2">
    <citation type="submission" date="2017-12" db="EMBL/GenBank/DDBJ databases">
        <title>Coralsnake Venomics: Analyses of Venom Gland Transcriptomes and Proteomes of Six Brazilian Taxa.</title>
        <authorList>
            <person name="Aird S.D."/>
            <person name="Jorge da Silva N."/>
            <person name="Qiu L."/>
            <person name="Villar-Briones A."/>
            <person name="Aparecida-Saddi V."/>
            <person name="Campos-Telles M.P."/>
            <person name="Grau M."/>
            <person name="Mikheyev A.S."/>
        </authorList>
    </citation>
    <scope>NUCLEOTIDE SEQUENCE</scope>
    <source>
        <tissue evidence="1">Venom_gland</tissue>
    </source>
</reference>
<name>A0A2H6N9V1_9SAUR</name>
<organism evidence="1">
    <name type="scientific">Micrurus carvalhoi</name>
    <dbReference type="NCBI Taxonomy" id="3147026"/>
    <lineage>
        <taxon>Eukaryota</taxon>
        <taxon>Metazoa</taxon>
        <taxon>Chordata</taxon>
        <taxon>Craniata</taxon>
        <taxon>Vertebrata</taxon>
        <taxon>Euteleostomi</taxon>
        <taxon>Lepidosauria</taxon>
        <taxon>Squamata</taxon>
        <taxon>Bifurcata</taxon>
        <taxon>Unidentata</taxon>
        <taxon>Episquamata</taxon>
        <taxon>Toxicofera</taxon>
        <taxon>Serpentes</taxon>
        <taxon>Colubroidea</taxon>
        <taxon>Elapidae</taxon>
        <taxon>Elapinae</taxon>
        <taxon>Micrurus</taxon>
    </lineage>
</organism>
<dbReference type="AlphaFoldDB" id="A0A2H6N9V1"/>
<dbReference type="EMBL" id="IACI01073758">
    <property type="protein sequence ID" value="LAA27790.1"/>
    <property type="molecule type" value="Transcribed_RNA"/>
</dbReference>
<reference evidence="1" key="1">
    <citation type="submission" date="2017-07" db="EMBL/GenBank/DDBJ databases">
        <authorList>
            <person name="Mikheyev A."/>
            <person name="Grau M."/>
        </authorList>
    </citation>
    <scope>NUCLEOTIDE SEQUENCE</scope>
    <source>
        <tissue evidence="1">Venom_gland</tissue>
    </source>
</reference>
<proteinExistence type="predicted"/>
<protein>
    <submittedName>
        <fullName evidence="1">Uncharacterized protein</fullName>
    </submittedName>
</protein>
<accession>A0A2H6N9V1</accession>
<sequence length="127" mass="15112">MVDFCPQDVAPPDYTILFKQYVHCIFHCIQNMQSPSFSGRDRKINRLCYLVKQKWFCVYCYCTTLRMYLIKRLHRMNAKVMLTFTSEEEKKDVKYFLKLAAAENIRLSNIIPNIDTKSKSVLCMYIT</sequence>